<feature type="chain" id="PRO_5032299364" evidence="1">
    <location>
        <begin position="31"/>
        <end position="1143"/>
    </location>
</feature>
<evidence type="ECO:0000256" key="1">
    <source>
        <dbReference type="SAM" id="SignalP"/>
    </source>
</evidence>
<dbReference type="PROSITE" id="PS51208">
    <property type="entry name" value="AUTOTRANSPORTER"/>
    <property type="match status" value="1"/>
</dbReference>
<dbReference type="InterPro" id="IPR005546">
    <property type="entry name" value="Autotransporte_beta"/>
</dbReference>
<dbReference type="InterPro" id="IPR036709">
    <property type="entry name" value="Autotransporte_beta_dom_sf"/>
</dbReference>
<dbReference type="Proteomes" id="UP000555393">
    <property type="component" value="Unassembled WGS sequence"/>
</dbReference>
<dbReference type="SUPFAM" id="SSF55486">
    <property type="entry name" value="Metalloproteases ('zincins'), catalytic domain"/>
    <property type="match status" value="1"/>
</dbReference>
<keyword evidence="1" id="KW-0732">Signal</keyword>
<dbReference type="EMBL" id="JACIIU010000013">
    <property type="protein sequence ID" value="MBB6261924.1"/>
    <property type="molecule type" value="Genomic_DNA"/>
</dbReference>
<proteinExistence type="predicted"/>
<protein>
    <submittedName>
        <fullName evidence="3">Outer membrane autotransporter protein</fullName>
    </submittedName>
</protein>
<dbReference type="Gene3D" id="2.40.128.130">
    <property type="entry name" value="Autotransporter beta-domain"/>
    <property type="match status" value="1"/>
</dbReference>
<accession>A0A841M8P6</accession>
<dbReference type="Pfam" id="PF03797">
    <property type="entry name" value="Autotransporter"/>
    <property type="match status" value="1"/>
</dbReference>
<dbReference type="GO" id="GO:0019867">
    <property type="term" value="C:outer membrane"/>
    <property type="evidence" value="ECO:0007669"/>
    <property type="project" value="InterPro"/>
</dbReference>
<dbReference type="InterPro" id="IPR006315">
    <property type="entry name" value="OM_autotransptr_brl_dom"/>
</dbReference>
<gene>
    <name evidence="3" type="ORF">FHS77_002491</name>
</gene>
<keyword evidence="4" id="KW-1185">Reference proteome</keyword>
<organism evidence="3 4">
    <name type="scientific">Paenochrobactrum gallinarii</name>
    <dbReference type="NCBI Taxonomy" id="643673"/>
    <lineage>
        <taxon>Bacteria</taxon>
        <taxon>Pseudomonadati</taxon>
        <taxon>Pseudomonadota</taxon>
        <taxon>Alphaproteobacteria</taxon>
        <taxon>Hyphomicrobiales</taxon>
        <taxon>Brucellaceae</taxon>
        <taxon>Paenochrobactrum</taxon>
    </lineage>
</organism>
<dbReference type="AlphaFoldDB" id="A0A841M8P6"/>
<reference evidence="3 4" key="1">
    <citation type="submission" date="2020-08" db="EMBL/GenBank/DDBJ databases">
        <title>Genomic Encyclopedia of Type Strains, Phase IV (KMG-IV): sequencing the most valuable type-strain genomes for metagenomic binning, comparative biology and taxonomic classification.</title>
        <authorList>
            <person name="Goeker M."/>
        </authorList>
    </citation>
    <scope>NUCLEOTIDE SEQUENCE [LARGE SCALE GENOMIC DNA]</scope>
    <source>
        <strain evidence="3 4">DSM 22336</strain>
    </source>
</reference>
<dbReference type="NCBIfam" id="TIGR01414">
    <property type="entry name" value="autotrans_barl"/>
    <property type="match status" value="1"/>
</dbReference>
<feature type="signal peptide" evidence="1">
    <location>
        <begin position="1"/>
        <end position="30"/>
    </location>
</feature>
<evidence type="ECO:0000313" key="3">
    <source>
        <dbReference type="EMBL" id="MBB6261924.1"/>
    </source>
</evidence>
<name>A0A841M8P6_9HYPH</name>
<dbReference type="SUPFAM" id="SSF103515">
    <property type="entry name" value="Autotransporter"/>
    <property type="match status" value="1"/>
</dbReference>
<comment type="caution">
    <text evidence="3">The sequence shown here is derived from an EMBL/GenBank/DDBJ whole genome shotgun (WGS) entry which is preliminary data.</text>
</comment>
<feature type="domain" description="Autotransporter" evidence="2">
    <location>
        <begin position="860"/>
        <end position="1143"/>
    </location>
</feature>
<dbReference type="SMART" id="SM00869">
    <property type="entry name" value="Autotransporter"/>
    <property type="match status" value="1"/>
</dbReference>
<sequence length="1143" mass="121020">MTSRLIAVLTMSTCLTTGLLFGAMVNPAAAITPYQVHDNQGNSFITLRFFDVGDGFFADGTDAAWNLNDLYKKQIIDATQYWAEIIKLVPGKSPAILNVGAVNGVFAAAASSPNASQMDGSPTTVQAALTNQYYTNLKYGAHGFIMVANKVGTKDWAQTPYAPSHITLTDETSLSTVTIHEIGHALGIASNAMIIGSYNSYPIAQFVGGFDRWSAHLRDDNDNPAKSGQFIYCNGCAVPSVEDAFDVRMDQAYFTGAHVSEVMNGAMKGLPMRIGTDYGSYDAPFFSHIELKNGLMSHQFYRNYNTLMEAEMAALQDIGYTIDRRNFYGHSVYGNGQTIINDNPYFARNADGTDYIANSYNTATLGLGLHVYGSHNNITQSADLLTAGAGGGGIRVDGEGNNLIIAPDVLVYADGANGRGIMFAYGKDHTLTHRGDVQALGENGIAVSFDFGHNARGDGTGYRGSYILDIEPSLSDKYNAIYQELNGALVSSFDVTGRVAGQKAAIFMSENAYVEEINIMQGAGIFGDVISDYEKFDDNHNLRLTKLRFGLEADAQGRATHKSDDDFTISYADNIAGSNISLQMLGGTSVLTGDHDLYDVTVGVGATLAGRGEYTIAQGRGFSNQGTLYTSLVGDAITVNGNYYQTEDGKLQLAFNDKNTISSLIINGDADIDGAIAFAPDRGFYHDGFSLTSDKWLQASAINGGFTEVSTALSSPTLSASVTDNGQLSYTITLNRQDGAYSRYADNKNGYGVGLAIDAAAHQGISGLHDLMTALDFSAADGSAIRAALPQLSGEAYASAIGVLANSGAATRASVNSRLQQAFGGTPAADVAVLNYVPVSKTVASASAIHAIAPETVSQSHFTNTAAWASAFGNWSRQSGNSNAARTTSSLGGFTTGIDTGVYEHWRLGVLAGYSHSSFKVRKRSASGSSDNYTLGAYAGAEWAVSGGALGVRSGLAYSWHNVDMSRSIAFAGFNDKLSADYNAGTFQLFGEVGYKLNVSQSSIVEPYVNLAYMRVHTDGFDEKGTHGAALAVRSGSLNSTQSTIGIRVATDLTVGDISALARADLGWRHAYGDVMPSITASFVGGSNAFTSLGSSVGRDTALIEAGFDLKLRPNTLLGLTYQGQFGSGVKQNGVNANLSVKF</sequence>
<evidence type="ECO:0000259" key="2">
    <source>
        <dbReference type="PROSITE" id="PS51208"/>
    </source>
</evidence>
<dbReference type="RefSeq" id="WP_246431313.1">
    <property type="nucleotide sequence ID" value="NZ_JACIIU010000013.1"/>
</dbReference>
<evidence type="ECO:0000313" key="4">
    <source>
        <dbReference type="Proteomes" id="UP000555393"/>
    </source>
</evidence>